<evidence type="ECO:0000259" key="5">
    <source>
        <dbReference type="PROSITE" id="PS50275"/>
    </source>
</evidence>
<dbReference type="InterPro" id="IPR043573">
    <property type="entry name" value="Fig4-like"/>
</dbReference>
<comment type="subcellular location">
    <subcellularLocation>
        <location evidence="1">Endomembrane system</location>
    </subcellularLocation>
</comment>
<reference evidence="6 7" key="1">
    <citation type="submission" date="2023-08" db="EMBL/GenBank/DDBJ databases">
        <title>A Necator americanus chromosomal reference genome.</title>
        <authorList>
            <person name="Ilik V."/>
            <person name="Petrzelkova K.J."/>
            <person name="Pardy F."/>
            <person name="Fuh T."/>
            <person name="Niatou-Singa F.S."/>
            <person name="Gouil Q."/>
            <person name="Baker L."/>
            <person name="Ritchie M.E."/>
            <person name="Jex A.R."/>
            <person name="Gazzola D."/>
            <person name="Li H."/>
            <person name="Toshio Fujiwara R."/>
            <person name="Zhan B."/>
            <person name="Aroian R.V."/>
            <person name="Pafco B."/>
            <person name="Schwarz E.M."/>
        </authorList>
    </citation>
    <scope>NUCLEOTIDE SEQUENCE [LARGE SCALE GENOMIC DNA]</scope>
    <source>
        <strain evidence="6 7">Aroian</strain>
        <tissue evidence="6">Whole animal</tissue>
    </source>
</reference>
<evidence type="ECO:0000256" key="1">
    <source>
        <dbReference type="ARBA" id="ARBA00004308"/>
    </source>
</evidence>
<dbReference type="PROSITE" id="PS50275">
    <property type="entry name" value="SAC"/>
    <property type="match status" value="1"/>
</dbReference>
<dbReference type="Pfam" id="PF02383">
    <property type="entry name" value="Syja_N"/>
    <property type="match status" value="1"/>
</dbReference>
<feature type="compositionally biased region" description="Polar residues" evidence="4">
    <location>
        <begin position="258"/>
        <end position="267"/>
    </location>
</feature>
<gene>
    <name evidence="6" type="primary">Necator_chrI.g2412</name>
    <name evidence="6" type="ORF">RB195_006284</name>
</gene>
<comment type="caution">
    <text evidence="6">The sequence shown here is derived from an EMBL/GenBank/DDBJ whole genome shotgun (WGS) entry which is preliminary data.</text>
</comment>
<dbReference type="EMBL" id="JAVFWL010000001">
    <property type="protein sequence ID" value="KAK6729146.1"/>
    <property type="molecule type" value="Genomic_DNA"/>
</dbReference>
<evidence type="ECO:0000256" key="4">
    <source>
        <dbReference type="SAM" id="MobiDB-lite"/>
    </source>
</evidence>
<keyword evidence="3" id="KW-0472">Membrane</keyword>
<dbReference type="Proteomes" id="UP001303046">
    <property type="component" value="Unassembled WGS sequence"/>
</dbReference>
<feature type="domain" description="SAC" evidence="5">
    <location>
        <begin position="469"/>
        <end position="840"/>
    </location>
</feature>
<evidence type="ECO:0000256" key="2">
    <source>
        <dbReference type="ARBA" id="ARBA00022801"/>
    </source>
</evidence>
<keyword evidence="7" id="KW-1185">Reference proteome</keyword>
<feature type="region of interest" description="Disordered" evidence="4">
    <location>
        <begin position="258"/>
        <end position="286"/>
    </location>
</feature>
<accession>A0ABR1BVN9</accession>
<feature type="region of interest" description="Disordered" evidence="4">
    <location>
        <begin position="1029"/>
        <end position="1050"/>
    </location>
</feature>
<organism evidence="6 7">
    <name type="scientific">Necator americanus</name>
    <name type="common">Human hookworm</name>
    <dbReference type="NCBI Taxonomy" id="51031"/>
    <lineage>
        <taxon>Eukaryota</taxon>
        <taxon>Metazoa</taxon>
        <taxon>Ecdysozoa</taxon>
        <taxon>Nematoda</taxon>
        <taxon>Chromadorea</taxon>
        <taxon>Rhabditida</taxon>
        <taxon>Rhabditina</taxon>
        <taxon>Rhabditomorpha</taxon>
        <taxon>Strongyloidea</taxon>
        <taxon>Ancylostomatidae</taxon>
        <taxon>Bunostominae</taxon>
        <taxon>Necator</taxon>
    </lineage>
</organism>
<keyword evidence="2" id="KW-0378">Hydrolase</keyword>
<proteinExistence type="predicted"/>
<feature type="compositionally biased region" description="Acidic residues" evidence="4">
    <location>
        <begin position="1038"/>
        <end position="1050"/>
    </location>
</feature>
<dbReference type="InterPro" id="IPR002013">
    <property type="entry name" value="SAC_dom"/>
</dbReference>
<evidence type="ECO:0000313" key="6">
    <source>
        <dbReference type="EMBL" id="KAK6729146.1"/>
    </source>
</evidence>
<protein>
    <recommendedName>
        <fullName evidence="5">SAC domain-containing protein</fullName>
    </recommendedName>
</protein>
<dbReference type="PANTHER" id="PTHR45738:SF5">
    <property type="entry name" value="POLYPHOSPHOINOSITIDE PHOSPHATASE"/>
    <property type="match status" value="1"/>
</dbReference>
<name>A0ABR1BVN9_NECAM</name>
<evidence type="ECO:0000313" key="7">
    <source>
        <dbReference type="Proteomes" id="UP001303046"/>
    </source>
</evidence>
<dbReference type="PANTHER" id="PTHR45738">
    <property type="entry name" value="POLYPHOSPHOINOSITIDE PHOSPHATASE"/>
    <property type="match status" value="1"/>
</dbReference>
<feature type="region of interest" description="Disordered" evidence="4">
    <location>
        <begin position="1063"/>
        <end position="1088"/>
    </location>
</feature>
<evidence type="ECO:0000256" key="3">
    <source>
        <dbReference type="ARBA" id="ARBA00023136"/>
    </source>
</evidence>
<sequence>MPERRSLLQMAEVAIEDDLQLYKAHERIRALNRELLMQSDASAQISAVRKKLAHCKERAQEILTMANKRIAYLSGMWKEQSAKEPIKSDASSVVSLTRTAIDSGTADHGAQEVFSRAVTTLDAISSSNALNVETKKESSRLADDLRSFLSKIQTWEKDGTIFSSAKDAPAVPQTTITATARAVISSPTVATAKTTPAVGETGIIPKLAAQSAGSDVLPLKNESLASTKPTPAVAIEEPQKKTSTTQVVSTNSKVMSELRTAQGSPVSLKNAKPALDAPQDGSKSQPSIEPKWLCSFQAGDLFCTCARGHGDFYAAEFLCCGLDPNNIIARLHSNARATEKNYLLKIDRIDSKALLTGEPECDYSKEEVLELLATITEGSSVVYRSSANSNAKSNRKGSPGLIERVSNAFGLLGVVRFLEGYYLIIVTKANIIASFGYHSIFKIAEVAMISIAMDGLSTSTEEQRYVKIFQSVDLSTDFYFSYTYDLTRSLQENVLSANWTEDGQRLLSSDQKFVWNSFLLEPLRSNLISERWFLEIVHGFVGQQLIDLPLTKLSLTLIGRRSAEYAGTRFLKRGANLRGSVANDVETEQVLWDVTSSPSFKTGRFSSFVQRRGSVPLRWSQDPATRGVVGKPLILVDIHEPHAQTAGAHFRDLRAKYGNPIIVMNLVKRREKRRHESLLHDQFLKAVNYLNQFLPPSEHIAYMSFDVARCNKASSVSSNVLTKMEEIGFKAVQAHGWFQSFPMPYTRSMYHRSALPNFKPVFSPDGRFLLQHGISRTNCVDCLDRTNVAQFGIGRVALACQLYAMGVLDYPCLSLHSDLSRAFEDIFDDHGDTLAWQYAGSQLVHSIKTYKKMSALQERSRDVIQTLSRYYSNTFGDYDKQAAINLFLGVFRPQITNSVPLWDLATDYYLHFPTYSKVGTDYCAWMYDEDDLDRIVTLAIEATEDYTLEENEDETKTRCDTLATRMSLKLSSADDFRDFYRTFEMTSLENRVKAQIISDARALSLHGINQEGSSSGQFMKLFKSEVKEKSKKSKNGESDDEDDEEEQVDDEVVEYEPAWVRLVNGNSGEEKQHRSLKATASSTSEGTERPVLAAGLKFAREIYGLRVRGPSSETRAFYKNYVNSGAFRFDTKDWINNKPTLLTDLNIPTPTQSATARPTIFTTDDVFMTCLPEVSKSSLKFYQKSFVTLDDYFAKIESPVFAAYPAVF</sequence>